<accession>A0A4R1I1L8</accession>
<comment type="caution">
    <text evidence="3">The sequence shown here is derived from an EMBL/GenBank/DDBJ whole genome shotgun (WGS) entry which is preliminary data.</text>
</comment>
<dbReference type="Proteomes" id="UP000295030">
    <property type="component" value="Unassembled WGS sequence"/>
</dbReference>
<dbReference type="InterPro" id="IPR027843">
    <property type="entry name" value="DUF4440"/>
</dbReference>
<evidence type="ECO:0000313" key="4">
    <source>
        <dbReference type="Proteomes" id="UP000295030"/>
    </source>
</evidence>
<dbReference type="SUPFAM" id="SSF54427">
    <property type="entry name" value="NTF2-like"/>
    <property type="match status" value="1"/>
</dbReference>
<evidence type="ECO:0000259" key="2">
    <source>
        <dbReference type="Pfam" id="PF14534"/>
    </source>
</evidence>
<name>A0A4R1I1L8_ANCAQ</name>
<dbReference type="EMBL" id="SMFY01000002">
    <property type="protein sequence ID" value="TCK29087.1"/>
    <property type="molecule type" value="Genomic_DNA"/>
</dbReference>
<dbReference type="Pfam" id="PF14534">
    <property type="entry name" value="DUF4440"/>
    <property type="match status" value="1"/>
</dbReference>
<dbReference type="OrthoDB" id="7375616at2"/>
<sequence length="147" mass="16329">MERLARLASGLAGLVLLASSAWAGQGAEAEIRARLGQWTEAFNNGDATTACELFSQSLISDYRGQGEAGYATRCALIEKALGDRERRFHYSADIKEVIVEGDLAVVRLTWTLTISPGDIKSVEPGMDVFRREDDGRWRIIRYIAYEE</sequence>
<keyword evidence="3" id="KW-0413">Isomerase</keyword>
<feature type="domain" description="DUF4440" evidence="2">
    <location>
        <begin position="31"/>
        <end position="139"/>
    </location>
</feature>
<reference evidence="3 4" key="1">
    <citation type="submission" date="2019-03" db="EMBL/GenBank/DDBJ databases">
        <title>Genomic Encyclopedia of Type Strains, Phase IV (KMG-IV): sequencing the most valuable type-strain genomes for metagenomic binning, comparative biology and taxonomic classification.</title>
        <authorList>
            <person name="Goeker M."/>
        </authorList>
    </citation>
    <scope>NUCLEOTIDE SEQUENCE [LARGE SCALE GENOMIC DNA]</scope>
    <source>
        <strain evidence="3 4">DSM 101</strain>
    </source>
</reference>
<feature type="signal peptide" evidence="1">
    <location>
        <begin position="1"/>
        <end position="23"/>
    </location>
</feature>
<keyword evidence="1" id="KW-0732">Signal</keyword>
<gene>
    <name evidence="3" type="ORF">EV667_3106</name>
</gene>
<organism evidence="3 4">
    <name type="scientific">Ancylobacter aquaticus</name>
    <dbReference type="NCBI Taxonomy" id="100"/>
    <lineage>
        <taxon>Bacteria</taxon>
        <taxon>Pseudomonadati</taxon>
        <taxon>Pseudomonadota</taxon>
        <taxon>Alphaproteobacteria</taxon>
        <taxon>Hyphomicrobiales</taxon>
        <taxon>Xanthobacteraceae</taxon>
        <taxon>Ancylobacter</taxon>
    </lineage>
</organism>
<proteinExistence type="predicted"/>
<keyword evidence="4" id="KW-1185">Reference proteome</keyword>
<dbReference type="RefSeq" id="WP_131836167.1">
    <property type="nucleotide sequence ID" value="NZ_SMFY01000002.1"/>
</dbReference>
<dbReference type="Gene3D" id="3.10.450.50">
    <property type="match status" value="1"/>
</dbReference>
<feature type="chain" id="PRO_5020987583" evidence="1">
    <location>
        <begin position="24"/>
        <end position="147"/>
    </location>
</feature>
<dbReference type="InterPro" id="IPR032710">
    <property type="entry name" value="NTF2-like_dom_sf"/>
</dbReference>
<dbReference type="AlphaFoldDB" id="A0A4R1I1L8"/>
<dbReference type="GO" id="GO:0016853">
    <property type="term" value="F:isomerase activity"/>
    <property type="evidence" value="ECO:0007669"/>
    <property type="project" value="UniProtKB-KW"/>
</dbReference>
<evidence type="ECO:0000313" key="3">
    <source>
        <dbReference type="EMBL" id="TCK29087.1"/>
    </source>
</evidence>
<protein>
    <submittedName>
        <fullName evidence="3">Steroid delta-isomerase</fullName>
    </submittedName>
</protein>
<evidence type="ECO:0000256" key="1">
    <source>
        <dbReference type="SAM" id="SignalP"/>
    </source>
</evidence>